<dbReference type="EMBL" id="CFGT01000001">
    <property type="protein sequence ID" value="CEY55223.1"/>
    <property type="molecule type" value="Genomic_DNA"/>
</dbReference>
<feature type="compositionally biased region" description="Gly residues" evidence="2">
    <location>
        <begin position="54"/>
        <end position="63"/>
    </location>
</feature>
<dbReference type="Pfam" id="PF04650">
    <property type="entry name" value="YSIRK_signal"/>
    <property type="match status" value="1"/>
</dbReference>
<accession>A0A2N9ZXG6</accession>
<keyword evidence="4" id="KW-0378">Hydrolase</keyword>
<evidence type="ECO:0000313" key="5">
    <source>
        <dbReference type="Proteomes" id="UP000048179"/>
    </source>
</evidence>
<name>A0A2N9ZXG6_9STRE</name>
<evidence type="ECO:0000256" key="1">
    <source>
        <dbReference type="ARBA" id="ARBA00022729"/>
    </source>
</evidence>
<feature type="region of interest" description="Disordered" evidence="2">
    <location>
        <begin position="41"/>
        <end position="63"/>
    </location>
</feature>
<dbReference type="InterPro" id="IPR005877">
    <property type="entry name" value="YSIRK_signal_dom"/>
</dbReference>
<evidence type="ECO:0000313" key="4">
    <source>
        <dbReference type="EMBL" id="CEY55223.1"/>
    </source>
</evidence>
<evidence type="ECO:0000256" key="2">
    <source>
        <dbReference type="SAM" id="MobiDB-lite"/>
    </source>
</evidence>
<dbReference type="GO" id="GO:0004308">
    <property type="term" value="F:exo-alpha-sialidase activity"/>
    <property type="evidence" value="ECO:0007669"/>
    <property type="project" value="UniProtKB-EC"/>
</dbReference>
<dbReference type="NCBIfam" id="TIGR01168">
    <property type="entry name" value="YSIRK_signal"/>
    <property type="match status" value="1"/>
</dbReference>
<gene>
    <name evidence="4" type="primary">nanA_3</name>
    <name evidence="4" type="ORF">ERS020247_00166</name>
</gene>
<dbReference type="EC" id="3.2.1.18" evidence="4"/>
<keyword evidence="1" id="KW-0732">Signal</keyword>
<keyword evidence="4" id="KW-0326">Glycosidase</keyword>
<organism evidence="4 5">
    <name type="scientific">Streptococcus pseudopneumoniae</name>
    <dbReference type="NCBI Taxonomy" id="257758"/>
    <lineage>
        <taxon>Bacteria</taxon>
        <taxon>Bacillati</taxon>
        <taxon>Bacillota</taxon>
        <taxon>Bacilli</taxon>
        <taxon>Lactobacillales</taxon>
        <taxon>Streptococcaceae</taxon>
        <taxon>Streptococcus</taxon>
    </lineage>
</organism>
<proteinExistence type="predicted"/>
<dbReference type="Proteomes" id="UP000048179">
    <property type="component" value="Unassembled WGS sequence"/>
</dbReference>
<evidence type="ECO:0000259" key="3">
    <source>
        <dbReference type="Pfam" id="PF04650"/>
    </source>
</evidence>
<sequence length="63" mass="6617">MNRNVQERKCRYSIRKLSVGAVSMIVGAVVFGTSPVLAQEGASEQPLANETQLSGGGGELNPN</sequence>
<dbReference type="AlphaFoldDB" id="A0A2N9ZXG6"/>
<protein>
    <submittedName>
        <fullName evidence="4">Sialidase A (Neuraminidase A)</fullName>
        <ecNumber evidence="4">3.2.1.18</ecNumber>
    </submittedName>
</protein>
<reference evidence="4 5" key="1">
    <citation type="submission" date="2015-03" db="EMBL/GenBank/DDBJ databases">
        <authorList>
            <consortium name="Pathogen Informatics"/>
        </authorList>
    </citation>
    <scope>NUCLEOTIDE SEQUENCE [LARGE SCALE GENOMIC DNA]</scope>
    <source>
        <strain evidence="4 5">SMRU737</strain>
    </source>
</reference>
<feature type="domain" description="YSIRK Gram-positive signal peptide" evidence="3">
    <location>
        <begin position="7"/>
        <end position="32"/>
    </location>
</feature>